<dbReference type="EMBL" id="OCMU01000001">
    <property type="protein sequence ID" value="SOD19139.1"/>
    <property type="molecule type" value="Genomic_DNA"/>
</dbReference>
<evidence type="ECO:0000313" key="3">
    <source>
        <dbReference type="EMBL" id="SOD19139.1"/>
    </source>
</evidence>
<feature type="region of interest" description="Disordered" evidence="1">
    <location>
        <begin position="1"/>
        <end position="41"/>
    </location>
</feature>
<dbReference type="InterPro" id="IPR011105">
    <property type="entry name" value="Cell_wall_hydrolase_SleB"/>
</dbReference>
<dbReference type="Proteomes" id="UP000219335">
    <property type="component" value="Unassembled WGS sequence"/>
</dbReference>
<name>A0A286AB69_9PROT</name>
<dbReference type="GO" id="GO:0016787">
    <property type="term" value="F:hydrolase activity"/>
    <property type="evidence" value="ECO:0007669"/>
    <property type="project" value="UniProtKB-KW"/>
</dbReference>
<dbReference type="Pfam" id="PF07486">
    <property type="entry name" value="Hydrolase_2"/>
    <property type="match status" value="1"/>
</dbReference>
<dbReference type="InterPro" id="IPR042047">
    <property type="entry name" value="SleB_dom1"/>
</dbReference>
<protein>
    <submittedName>
        <fullName evidence="3">Cell Wall Hydrolase</fullName>
    </submittedName>
</protein>
<sequence>MLSSATAEDQKQKAEVAKEKAEILEEKASSEGSKTPPGPTELITKLQAQSVDPTGDEPMDDAITCLARTIYWEARGTSTTGMEVVANVVMNRVSHEGFPETVCGVVKQGQEQGACQFSWWCDGRPDDAKEDESYTTAKDITRKVVDAGRKLTRKA</sequence>
<dbReference type="RefSeq" id="WP_255251931.1">
    <property type="nucleotide sequence ID" value="NZ_OCMU01000001.1"/>
</dbReference>
<accession>A0A286AB69</accession>
<feature type="domain" description="Cell wall hydrolase SleB" evidence="2">
    <location>
        <begin position="77"/>
        <end position="145"/>
    </location>
</feature>
<feature type="compositionally biased region" description="Basic and acidic residues" evidence="1">
    <location>
        <begin position="8"/>
        <end position="29"/>
    </location>
</feature>
<evidence type="ECO:0000313" key="4">
    <source>
        <dbReference type="Proteomes" id="UP000219335"/>
    </source>
</evidence>
<dbReference type="AlphaFoldDB" id="A0A286AB69"/>
<keyword evidence="3" id="KW-0378">Hydrolase</keyword>
<reference evidence="3 4" key="1">
    <citation type="submission" date="2017-09" db="EMBL/GenBank/DDBJ databases">
        <authorList>
            <person name="Ehlers B."/>
            <person name="Leendertz F.H."/>
        </authorList>
    </citation>
    <scope>NUCLEOTIDE SEQUENCE [LARGE SCALE GENOMIC DNA]</scope>
    <source>
        <strain evidence="3 4">Nm42</strain>
    </source>
</reference>
<dbReference type="Gene3D" id="1.10.10.2520">
    <property type="entry name" value="Cell wall hydrolase SleB, domain 1"/>
    <property type="match status" value="1"/>
</dbReference>
<gene>
    <name evidence="3" type="ORF">SAMN06297164_2101</name>
</gene>
<evidence type="ECO:0000259" key="2">
    <source>
        <dbReference type="Pfam" id="PF07486"/>
    </source>
</evidence>
<proteinExistence type="predicted"/>
<evidence type="ECO:0000256" key="1">
    <source>
        <dbReference type="SAM" id="MobiDB-lite"/>
    </source>
</evidence>
<organism evidence="3 4">
    <name type="scientific">Nitrosomonas ureae</name>
    <dbReference type="NCBI Taxonomy" id="44577"/>
    <lineage>
        <taxon>Bacteria</taxon>
        <taxon>Pseudomonadati</taxon>
        <taxon>Pseudomonadota</taxon>
        <taxon>Betaproteobacteria</taxon>
        <taxon>Nitrosomonadales</taxon>
        <taxon>Nitrosomonadaceae</taxon>
        <taxon>Nitrosomonas</taxon>
    </lineage>
</organism>